<dbReference type="AlphaFoldDB" id="A0AAP0HR57"/>
<accession>A0AAP0HR57</accession>
<keyword evidence="3" id="KW-1185">Reference proteome</keyword>
<name>A0AAP0HR57_9MAGN</name>
<evidence type="ECO:0000256" key="1">
    <source>
        <dbReference type="SAM" id="SignalP"/>
    </source>
</evidence>
<proteinExistence type="predicted"/>
<evidence type="ECO:0000313" key="2">
    <source>
        <dbReference type="EMBL" id="KAK9093897.1"/>
    </source>
</evidence>
<feature type="chain" id="PRO_5043021902" evidence="1">
    <location>
        <begin position="29"/>
        <end position="78"/>
    </location>
</feature>
<keyword evidence="1" id="KW-0732">Signal</keyword>
<organism evidence="2 3">
    <name type="scientific">Stephania cephalantha</name>
    <dbReference type="NCBI Taxonomy" id="152367"/>
    <lineage>
        <taxon>Eukaryota</taxon>
        <taxon>Viridiplantae</taxon>
        <taxon>Streptophyta</taxon>
        <taxon>Embryophyta</taxon>
        <taxon>Tracheophyta</taxon>
        <taxon>Spermatophyta</taxon>
        <taxon>Magnoliopsida</taxon>
        <taxon>Ranunculales</taxon>
        <taxon>Menispermaceae</taxon>
        <taxon>Menispermoideae</taxon>
        <taxon>Cissampelideae</taxon>
        <taxon>Stephania</taxon>
    </lineage>
</organism>
<protein>
    <submittedName>
        <fullName evidence="2">Uncharacterized protein</fullName>
    </submittedName>
</protein>
<sequence>MEKTMYLCIATILISYVIFSTMPQGIVSLGDLNDYEECKWSDVHCEDYTHECPDCSDDPEYPEPKCLQRYYRCACCKD</sequence>
<dbReference type="EMBL" id="JBBNAG010000011">
    <property type="protein sequence ID" value="KAK9093897.1"/>
    <property type="molecule type" value="Genomic_DNA"/>
</dbReference>
<comment type="caution">
    <text evidence="2">The sequence shown here is derived from an EMBL/GenBank/DDBJ whole genome shotgun (WGS) entry which is preliminary data.</text>
</comment>
<reference evidence="2 3" key="1">
    <citation type="submission" date="2024-01" db="EMBL/GenBank/DDBJ databases">
        <title>Genome assemblies of Stephania.</title>
        <authorList>
            <person name="Yang L."/>
        </authorList>
    </citation>
    <scope>NUCLEOTIDE SEQUENCE [LARGE SCALE GENOMIC DNA]</scope>
    <source>
        <strain evidence="2">JXDWG</strain>
        <tissue evidence="2">Leaf</tissue>
    </source>
</reference>
<gene>
    <name evidence="2" type="ORF">Scep_025366</name>
</gene>
<feature type="signal peptide" evidence="1">
    <location>
        <begin position="1"/>
        <end position="28"/>
    </location>
</feature>
<evidence type="ECO:0000313" key="3">
    <source>
        <dbReference type="Proteomes" id="UP001419268"/>
    </source>
</evidence>
<dbReference type="Proteomes" id="UP001419268">
    <property type="component" value="Unassembled WGS sequence"/>
</dbReference>